<dbReference type="Proteomes" id="UP000192927">
    <property type="component" value="Unassembled WGS sequence"/>
</dbReference>
<dbReference type="EMBL" id="FWEW01000128">
    <property type="protein sequence ID" value="SLM33818.1"/>
    <property type="molecule type" value="Genomic_DNA"/>
</dbReference>
<proteinExistence type="predicted"/>
<dbReference type="PANTHER" id="PTHR11439:SF483">
    <property type="entry name" value="PEPTIDE SYNTHASE GLIP-LIKE, PUTATIVE (AFU_ORTHOLOGUE AFUA_3G12920)-RELATED"/>
    <property type="match status" value="1"/>
</dbReference>
<protein>
    <submittedName>
        <fullName evidence="1">Integrase catalytic core</fullName>
    </submittedName>
</protein>
<sequence length="201" mass="22908">MWLRRLLNELVDQGEPNATIIYRDNQGALALAKNPTQHGRTKHIDIQHHFRNNWPTDIDTRRSTSGYLFNIGSGSISWSSKRQPTVSLSSCEAEYQGQTQATKEAMWLRRLLNELVDQGEPNATIIYRDNQGALALAKNPTQHGRTKHIDIQHHFVREKQAAGKVDLRYVPTAEQLADRLTKALPGEAFQRFWIGLGLEEQ</sequence>
<evidence type="ECO:0000313" key="2">
    <source>
        <dbReference type="Proteomes" id="UP000192927"/>
    </source>
</evidence>
<organism evidence="1 2">
    <name type="scientific">Lasallia pustulata</name>
    <dbReference type="NCBI Taxonomy" id="136370"/>
    <lineage>
        <taxon>Eukaryota</taxon>
        <taxon>Fungi</taxon>
        <taxon>Dikarya</taxon>
        <taxon>Ascomycota</taxon>
        <taxon>Pezizomycotina</taxon>
        <taxon>Lecanoromycetes</taxon>
        <taxon>OSLEUM clade</taxon>
        <taxon>Umbilicariomycetidae</taxon>
        <taxon>Umbilicariales</taxon>
        <taxon>Umbilicariaceae</taxon>
        <taxon>Lasallia</taxon>
    </lineage>
</organism>
<dbReference type="CDD" id="cd09272">
    <property type="entry name" value="RNase_HI_RT_Ty1"/>
    <property type="match status" value="1"/>
</dbReference>
<dbReference type="PANTHER" id="PTHR11439">
    <property type="entry name" value="GAG-POL-RELATED RETROTRANSPOSON"/>
    <property type="match status" value="1"/>
</dbReference>
<reference evidence="2" key="1">
    <citation type="submission" date="2017-03" db="EMBL/GenBank/DDBJ databases">
        <authorList>
            <person name="Sharma R."/>
            <person name="Thines M."/>
        </authorList>
    </citation>
    <scope>NUCLEOTIDE SEQUENCE [LARGE SCALE GENOMIC DNA]</scope>
</reference>
<dbReference type="AlphaFoldDB" id="A0A1W5CSI7"/>
<evidence type="ECO:0000313" key="1">
    <source>
        <dbReference type="EMBL" id="SLM33818.1"/>
    </source>
</evidence>
<keyword evidence="2" id="KW-1185">Reference proteome</keyword>
<name>A0A1W5CSI7_9LECA</name>
<accession>A0A1W5CSI7</accession>